<dbReference type="AlphaFoldDB" id="A0A1I3B1W5"/>
<organism evidence="5 6">
    <name type="scientific">Pisciglobus halotolerans</name>
    <dbReference type="NCBI Taxonomy" id="745365"/>
    <lineage>
        <taxon>Bacteria</taxon>
        <taxon>Bacillati</taxon>
        <taxon>Bacillota</taxon>
        <taxon>Bacilli</taxon>
        <taxon>Lactobacillales</taxon>
        <taxon>Carnobacteriaceae</taxon>
    </lineage>
</organism>
<accession>A0A1I3B1W5</accession>
<dbReference type="InterPro" id="IPR036388">
    <property type="entry name" value="WH-like_DNA-bd_sf"/>
</dbReference>
<gene>
    <name evidence="5" type="ORF">SAMN04489868_10347</name>
</gene>
<keyword evidence="4" id="KW-0804">Transcription</keyword>
<reference evidence="5 6" key="1">
    <citation type="submission" date="2016-10" db="EMBL/GenBank/DDBJ databases">
        <authorList>
            <person name="de Groot N.N."/>
        </authorList>
    </citation>
    <scope>NUCLEOTIDE SEQUENCE [LARGE SCALE GENOMIC DNA]</scope>
    <source>
        <strain evidence="5 6">DSM 27630</strain>
    </source>
</reference>
<evidence type="ECO:0000313" key="5">
    <source>
        <dbReference type="EMBL" id="SFH56307.1"/>
    </source>
</evidence>
<sequence length="117" mass="13989">MQISDAEWQVMKIVWMQENITSKETYQLINEKFDRIISTVKTLLKRLVSKKRLDTKKEGNKFYYFPLIPEEDSIHQLTKEVTEMSCLMNIKNIVSELIMSNEFTHQDLDRLEQSDTR</sequence>
<keyword evidence="3" id="KW-0238">DNA-binding</keyword>
<comment type="similarity">
    <text evidence="1">Belongs to the BlaI transcriptional regulatory family.</text>
</comment>
<evidence type="ECO:0000256" key="3">
    <source>
        <dbReference type="ARBA" id="ARBA00023125"/>
    </source>
</evidence>
<proteinExistence type="inferred from homology"/>
<dbReference type="InterPro" id="IPR005650">
    <property type="entry name" value="BlaI_family"/>
</dbReference>
<protein>
    <submittedName>
        <fullName evidence="5">Copper transport repressor, CopY/TcrY family</fullName>
    </submittedName>
</protein>
<dbReference type="PIRSF" id="PIRSF019455">
    <property type="entry name" value="CopR_AtkY"/>
    <property type="match status" value="1"/>
</dbReference>
<dbReference type="GO" id="GO:0003677">
    <property type="term" value="F:DNA binding"/>
    <property type="evidence" value="ECO:0007669"/>
    <property type="project" value="UniProtKB-KW"/>
</dbReference>
<keyword evidence="6" id="KW-1185">Reference proteome</keyword>
<dbReference type="GO" id="GO:0045892">
    <property type="term" value="P:negative regulation of DNA-templated transcription"/>
    <property type="evidence" value="ECO:0007669"/>
    <property type="project" value="InterPro"/>
</dbReference>
<name>A0A1I3B1W5_9LACT</name>
<dbReference type="RefSeq" id="WP_092091071.1">
    <property type="nucleotide sequence ID" value="NZ_FOQE01000003.1"/>
</dbReference>
<dbReference type="Gene3D" id="1.10.10.10">
    <property type="entry name" value="Winged helix-like DNA-binding domain superfamily/Winged helix DNA-binding domain"/>
    <property type="match status" value="1"/>
</dbReference>
<dbReference type="SUPFAM" id="SSF46785">
    <property type="entry name" value="Winged helix' DNA-binding domain"/>
    <property type="match status" value="1"/>
</dbReference>
<evidence type="ECO:0000313" key="6">
    <source>
        <dbReference type="Proteomes" id="UP000198668"/>
    </source>
</evidence>
<evidence type="ECO:0000256" key="4">
    <source>
        <dbReference type="ARBA" id="ARBA00023163"/>
    </source>
</evidence>
<dbReference type="OrthoDB" id="1849040at2"/>
<dbReference type="InterPro" id="IPR036390">
    <property type="entry name" value="WH_DNA-bd_sf"/>
</dbReference>
<keyword evidence="2" id="KW-0805">Transcription regulation</keyword>
<evidence type="ECO:0000256" key="1">
    <source>
        <dbReference type="ARBA" id="ARBA00011046"/>
    </source>
</evidence>
<dbReference type="EMBL" id="FOQE01000003">
    <property type="protein sequence ID" value="SFH56307.1"/>
    <property type="molecule type" value="Genomic_DNA"/>
</dbReference>
<dbReference type="Pfam" id="PF03965">
    <property type="entry name" value="Penicillinase_R"/>
    <property type="match status" value="1"/>
</dbReference>
<dbReference type="Proteomes" id="UP000198668">
    <property type="component" value="Unassembled WGS sequence"/>
</dbReference>
<evidence type="ECO:0000256" key="2">
    <source>
        <dbReference type="ARBA" id="ARBA00023015"/>
    </source>
</evidence>